<feature type="domain" description="Trichome birefringence-like C-terminal" evidence="8">
    <location>
        <begin position="333"/>
        <end position="694"/>
    </location>
</feature>
<keyword evidence="4" id="KW-0735">Signal-anchor</keyword>
<dbReference type="InterPro" id="IPR025846">
    <property type="entry name" value="TBL_N"/>
</dbReference>
<keyword evidence="3" id="KW-0812">Transmembrane</keyword>
<evidence type="ECO:0000256" key="6">
    <source>
        <dbReference type="ARBA" id="ARBA00023136"/>
    </source>
</evidence>
<evidence type="ECO:0000256" key="4">
    <source>
        <dbReference type="ARBA" id="ARBA00022968"/>
    </source>
</evidence>
<feature type="region of interest" description="Disordered" evidence="7">
    <location>
        <begin position="68"/>
        <end position="144"/>
    </location>
</feature>
<evidence type="ECO:0000256" key="7">
    <source>
        <dbReference type="SAM" id="MobiDB-lite"/>
    </source>
</evidence>
<gene>
    <name evidence="10" type="ORF">CSSPJE1EN1_LOCUS20022</name>
</gene>
<organism evidence="10 11">
    <name type="scientific">Sphagnum jensenii</name>
    <dbReference type="NCBI Taxonomy" id="128206"/>
    <lineage>
        <taxon>Eukaryota</taxon>
        <taxon>Viridiplantae</taxon>
        <taxon>Streptophyta</taxon>
        <taxon>Embryophyta</taxon>
        <taxon>Bryophyta</taxon>
        <taxon>Sphagnophytina</taxon>
        <taxon>Sphagnopsida</taxon>
        <taxon>Sphagnales</taxon>
        <taxon>Sphagnaceae</taxon>
        <taxon>Sphagnum</taxon>
    </lineage>
</organism>
<feature type="domain" description="Trichome birefringence-like N-terminal" evidence="9">
    <location>
        <begin position="279"/>
        <end position="332"/>
    </location>
</feature>
<protein>
    <recommendedName>
        <fullName evidence="12">Trichome birefringence-like N-terminal domain-containing protein</fullName>
    </recommendedName>
</protein>
<dbReference type="EMBL" id="OZ020101">
    <property type="protein sequence ID" value="CAK9274544.1"/>
    <property type="molecule type" value="Genomic_DNA"/>
</dbReference>
<evidence type="ECO:0008006" key="12">
    <source>
        <dbReference type="Google" id="ProtNLM"/>
    </source>
</evidence>
<keyword evidence="5" id="KW-1133">Transmembrane helix</keyword>
<dbReference type="InterPro" id="IPR026057">
    <property type="entry name" value="TBL_C"/>
</dbReference>
<evidence type="ECO:0000256" key="1">
    <source>
        <dbReference type="ARBA" id="ARBA00004167"/>
    </source>
</evidence>
<evidence type="ECO:0000259" key="9">
    <source>
        <dbReference type="Pfam" id="PF14416"/>
    </source>
</evidence>
<feature type="compositionally biased region" description="Basic and acidic residues" evidence="7">
    <location>
        <begin position="103"/>
        <end position="113"/>
    </location>
</feature>
<feature type="region of interest" description="Disordered" evidence="7">
    <location>
        <begin position="213"/>
        <end position="248"/>
    </location>
</feature>
<dbReference type="InterPro" id="IPR029962">
    <property type="entry name" value="TBL"/>
</dbReference>
<evidence type="ECO:0000313" key="10">
    <source>
        <dbReference type="EMBL" id="CAK9274544.1"/>
    </source>
</evidence>
<evidence type="ECO:0000256" key="2">
    <source>
        <dbReference type="ARBA" id="ARBA00007727"/>
    </source>
</evidence>
<dbReference type="PANTHER" id="PTHR32285:SF48">
    <property type="entry name" value="PROTEIN TRICHOME BIREFRINGENCE-LIKE 19"/>
    <property type="match status" value="1"/>
</dbReference>
<reference evidence="10" key="1">
    <citation type="submission" date="2024-02" db="EMBL/GenBank/DDBJ databases">
        <authorList>
            <consortium name="ELIXIR-Norway"/>
            <consortium name="Elixir Norway"/>
        </authorList>
    </citation>
    <scope>NUCLEOTIDE SEQUENCE</scope>
</reference>
<evidence type="ECO:0000256" key="5">
    <source>
        <dbReference type="ARBA" id="ARBA00022989"/>
    </source>
</evidence>
<evidence type="ECO:0000256" key="3">
    <source>
        <dbReference type="ARBA" id="ARBA00022692"/>
    </source>
</evidence>
<feature type="compositionally biased region" description="Low complexity" evidence="7">
    <location>
        <begin position="68"/>
        <end position="85"/>
    </location>
</feature>
<evidence type="ECO:0000313" key="11">
    <source>
        <dbReference type="Proteomes" id="UP001497444"/>
    </source>
</evidence>
<evidence type="ECO:0000259" key="8">
    <source>
        <dbReference type="Pfam" id="PF13839"/>
    </source>
</evidence>
<proteinExistence type="inferred from homology"/>
<comment type="similarity">
    <text evidence="2">Belongs to the PC-esterase family. TBL subfamily.</text>
</comment>
<feature type="compositionally biased region" description="Polar residues" evidence="7">
    <location>
        <begin position="114"/>
        <end position="134"/>
    </location>
</feature>
<dbReference type="Pfam" id="PF14416">
    <property type="entry name" value="PMR5N"/>
    <property type="match status" value="1"/>
</dbReference>
<keyword evidence="11" id="KW-1185">Reference proteome</keyword>
<accession>A0ABP0X7I2</accession>
<feature type="compositionally biased region" description="Low complexity" evidence="7">
    <location>
        <begin position="232"/>
        <end position="248"/>
    </location>
</feature>
<keyword evidence="6" id="KW-0472">Membrane</keyword>
<dbReference type="Pfam" id="PF13839">
    <property type="entry name" value="PC-Esterase"/>
    <property type="match status" value="1"/>
</dbReference>
<sequence>MKLQKLHLLCFWVLAAVLPLALVRVYIFYNSPGLIPADFTSLFFKAHDGREPVQPAVWKVLITPKSRSTTTTSSTAESESDASSSQQQLPADSDQNKNNSAIEESKTIDDDKTSQLLHSSSTQDRSQNHTSNEQPIWDHEINNSKPVIDVKEQLELAKNMRTAAAHDVENLKDHAAVDDDNIAATQNDVVQEEGELVECSEVDLSKRVVQLDGSKKQLQVPEADRSDKCNKSRSSNETTAATSSTTTLPAVAAMKHSKMPASNLEAAAAGAAGAAKRTVCDLSNGTWVQDFGAALAYTNDTCKYITGHQNCMTNGRMDKEFLYWRWKPSTCELPQIDARTTLESLRGKSLVFVGDSIARNQFQSLLCILSQAEDPTHLYHDEEWRDHIYVFPSYSFTISVRWSPYLVRQIEKEIPVMASGGDDDNNSTTTTQVMIAHLDLDLLEETWVQAVVGADIVVISSGQWWSKAGVYLEDGKIVGCHLCSPQLLPELNEEQQQQDPVHEEGAPHGDAGIVRKSIMGFHDAYRRALHNVLEGVLSIPGYKGITVFRSFAPDHFENGSWDSGGSCPRTAPGGVPFDSFTEMMYQIQIEEFHKLVSSHGSLLNESSSSNSSMSSQLGSKEEEEKNGLAAAVVTTSRLKLVDITNLAQIRADGHPNAYRMYQPFAKENVGRIQNDCLHWCLPGPIDVWNDVLMESLQQQQLLEGTKLR</sequence>
<dbReference type="Proteomes" id="UP001497444">
    <property type="component" value="Chromosome 6"/>
</dbReference>
<name>A0ABP0X7I2_9BRYO</name>
<comment type="subcellular location">
    <subcellularLocation>
        <location evidence="1">Membrane</location>
        <topology evidence="1">Single-pass membrane protein</topology>
    </subcellularLocation>
</comment>
<dbReference type="PANTHER" id="PTHR32285">
    <property type="entry name" value="PROTEIN TRICHOME BIREFRINGENCE-LIKE 9-RELATED"/>
    <property type="match status" value="1"/>
</dbReference>